<dbReference type="Gene3D" id="3.60.10.10">
    <property type="entry name" value="Endonuclease/exonuclease/phosphatase"/>
    <property type="match status" value="1"/>
</dbReference>
<keyword evidence="3" id="KW-1185">Reference proteome</keyword>
<dbReference type="SUPFAM" id="SSF56219">
    <property type="entry name" value="DNase I-like"/>
    <property type="match status" value="1"/>
</dbReference>
<protein>
    <recommendedName>
        <fullName evidence="1">Endonuclease/exonuclease/phosphatase domain-containing protein</fullName>
    </recommendedName>
</protein>
<comment type="caution">
    <text evidence="2">The sequence shown here is derived from an EMBL/GenBank/DDBJ whole genome shotgun (WGS) entry which is preliminary data.</text>
</comment>
<dbReference type="Proteomes" id="UP000821853">
    <property type="component" value="Chromosome 1"/>
</dbReference>
<evidence type="ECO:0000313" key="2">
    <source>
        <dbReference type="EMBL" id="KAH9361937.1"/>
    </source>
</evidence>
<dbReference type="VEuPathDB" id="VectorBase:HLOH_045550"/>
<gene>
    <name evidence="2" type="ORF">HPB48_003654</name>
</gene>
<sequence length="174" mass="19946">MWCKLFVGDVILVIGAVYRPPRSPIDFLTQLDDHLSELTNDRSRIILTGDFNISDVNWDARIAGPADRMHADTMLEIMAKHSLIQVVNGPTRIQGQCQTTLDLLFLSDETFGYEVDIKDGISDHKVVVARLRIKHKINKVKTPTVNVMISKMPMTYQYWITLNWLLTECPKKMM</sequence>
<feature type="domain" description="Endonuclease/exonuclease/phosphatase" evidence="1">
    <location>
        <begin position="13"/>
        <end position="127"/>
    </location>
</feature>
<dbReference type="AlphaFoldDB" id="A0A9J6FHW3"/>
<dbReference type="InterPro" id="IPR036691">
    <property type="entry name" value="Endo/exonu/phosph_ase_sf"/>
</dbReference>
<dbReference type="OMA" id="MVWATIS"/>
<dbReference type="OrthoDB" id="6515653at2759"/>
<evidence type="ECO:0000259" key="1">
    <source>
        <dbReference type="Pfam" id="PF14529"/>
    </source>
</evidence>
<evidence type="ECO:0000313" key="3">
    <source>
        <dbReference type="Proteomes" id="UP000821853"/>
    </source>
</evidence>
<organism evidence="2 3">
    <name type="scientific">Haemaphysalis longicornis</name>
    <name type="common">Bush tick</name>
    <dbReference type="NCBI Taxonomy" id="44386"/>
    <lineage>
        <taxon>Eukaryota</taxon>
        <taxon>Metazoa</taxon>
        <taxon>Ecdysozoa</taxon>
        <taxon>Arthropoda</taxon>
        <taxon>Chelicerata</taxon>
        <taxon>Arachnida</taxon>
        <taxon>Acari</taxon>
        <taxon>Parasitiformes</taxon>
        <taxon>Ixodida</taxon>
        <taxon>Ixodoidea</taxon>
        <taxon>Ixodidae</taxon>
        <taxon>Haemaphysalinae</taxon>
        <taxon>Haemaphysalis</taxon>
    </lineage>
</organism>
<dbReference type="PANTHER" id="PTHR33776:SF3">
    <property type="entry name" value="PHD-TYPE DOMAIN-CONTAINING PROTEIN"/>
    <property type="match status" value="1"/>
</dbReference>
<name>A0A9J6FHW3_HAELO</name>
<accession>A0A9J6FHW3</accession>
<dbReference type="GO" id="GO:0003824">
    <property type="term" value="F:catalytic activity"/>
    <property type="evidence" value="ECO:0007669"/>
    <property type="project" value="InterPro"/>
</dbReference>
<dbReference type="EMBL" id="JABSTR010000001">
    <property type="protein sequence ID" value="KAH9361937.1"/>
    <property type="molecule type" value="Genomic_DNA"/>
</dbReference>
<dbReference type="InterPro" id="IPR005135">
    <property type="entry name" value="Endo/exonuclease/phosphatase"/>
</dbReference>
<reference evidence="2 3" key="1">
    <citation type="journal article" date="2020" name="Cell">
        <title>Large-Scale Comparative Analyses of Tick Genomes Elucidate Their Genetic Diversity and Vector Capacities.</title>
        <authorList>
            <consortium name="Tick Genome and Microbiome Consortium (TIGMIC)"/>
            <person name="Jia N."/>
            <person name="Wang J."/>
            <person name="Shi W."/>
            <person name="Du L."/>
            <person name="Sun Y."/>
            <person name="Zhan W."/>
            <person name="Jiang J.F."/>
            <person name="Wang Q."/>
            <person name="Zhang B."/>
            <person name="Ji P."/>
            <person name="Bell-Sakyi L."/>
            <person name="Cui X.M."/>
            <person name="Yuan T.T."/>
            <person name="Jiang B.G."/>
            <person name="Yang W.F."/>
            <person name="Lam T.T."/>
            <person name="Chang Q.C."/>
            <person name="Ding S.J."/>
            <person name="Wang X.J."/>
            <person name="Zhu J.G."/>
            <person name="Ruan X.D."/>
            <person name="Zhao L."/>
            <person name="Wei J.T."/>
            <person name="Ye R.Z."/>
            <person name="Que T.C."/>
            <person name="Du C.H."/>
            <person name="Zhou Y.H."/>
            <person name="Cheng J.X."/>
            <person name="Dai P.F."/>
            <person name="Guo W.B."/>
            <person name="Han X.H."/>
            <person name="Huang E.J."/>
            <person name="Li L.F."/>
            <person name="Wei W."/>
            <person name="Gao Y.C."/>
            <person name="Liu J.Z."/>
            <person name="Shao H.Z."/>
            <person name="Wang X."/>
            <person name="Wang C.C."/>
            <person name="Yang T.C."/>
            <person name="Huo Q.B."/>
            <person name="Li W."/>
            <person name="Chen H.Y."/>
            <person name="Chen S.E."/>
            <person name="Zhou L.G."/>
            <person name="Ni X.B."/>
            <person name="Tian J.H."/>
            <person name="Sheng Y."/>
            <person name="Liu T."/>
            <person name="Pan Y.S."/>
            <person name="Xia L.Y."/>
            <person name="Li J."/>
            <person name="Zhao F."/>
            <person name="Cao W.C."/>
        </authorList>
    </citation>
    <scope>NUCLEOTIDE SEQUENCE [LARGE SCALE GENOMIC DNA]</scope>
    <source>
        <strain evidence="2">HaeL-2018</strain>
    </source>
</reference>
<proteinExistence type="predicted"/>
<dbReference type="Pfam" id="PF14529">
    <property type="entry name" value="Exo_endo_phos_2"/>
    <property type="match status" value="1"/>
</dbReference>
<dbReference type="PANTHER" id="PTHR33776">
    <property type="entry name" value="ENDO/EXONUCLEASE/PHOSPHATASE DOMAIN-CONTAINING PROTEIN"/>
    <property type="match status" value="1"/>
</dbReference>